<gene>
    <name evidence="1" type="ORF">NVP1238A_21</name>
</gene>
<evidence type="ECO:0000313" key="1">
    <source>
        <dbReference type="EMBL" id="AUR97270.1"/>
    </source>
</evidence>
<protein>
    <submittedName>
        <fullName evidence="1">Uncharacterized protein</fullName>
    </submittedName>
</protein>
<sequence>MNCVFCGGDLLIHNAHWIDPFVECSCTPHLMRKSEMDAHMYEKEKEQGEVLCD</sequence>
<reference evidence="1 2" key="1">
    <citation type="submission" date="2017-11" db="EMBL/GenBank/DDBJ databases">
        <title>A major lineage of nontailed dsDNA viruses as unrecognized killers of marine bacteria.</title>
        <authorList>
            <person name="Kauffman K.M."/>
            <person name="Hussain F.A."/>
            <person name="Yang J."/>
            <person name="Arevalo P."/>
            <person name="Brown J.M."/>
            <person name="Chang W.K."/>
            <person name="VanInsberghe D."/>
            <person name="Elsherbini J."/>
            <person name="Cutler M.B."/>
            <person name="Kelly L."/>
            <person name="Polz M.F."/>
        </authorList>
    </citation>
    <scope>NUCLEOTIDE SEQUENCE [LARGE SCALE GENOMIC DNA]</scope>
</reference>
<dbReference type="EMBL" id="MG592603">
    <property type="protein sequence ID" value="AUR97270.1"/>
    <property type="molecule type" value="Genomic_DNA"/>
</dbReference>
<proteinExistence type="predicted"/>
<organism evidence="1 2">
    <name type="scientific">Vibrio phage 1.238.A._10N.261.52.F10</name>
    <dbReference type="NCBI Taxonomy" id="1881231"/>
    <lineage>
        <taxon>Viruses</taxon>
        <taxon>Duplodnaviria</taxon>
        <taxon>Heunggongvirae</taxon>
        <taxon>Uroviricota</taxon>
        <taxon>Caudoviricetes</taxon>
        <taxon>Schitoviridae</taxon>
        <taxon>Pariacacavirus</taxon>
        <taxon>Pariacacavirus 1238A</taxon>
    </lineage>
</organism>
<name>A0A2I7RUD5_9CAUD</name>
<keyword evidence="2" id="KW-1185">Reference proteome</keyword>
<evidence type="ECO:0000313" key="2">
    <source>
        <dbReference type="Proteomes" id="UP000269348"/>
    </source>
</evidence>
<dbReference type="Proteomes" id="UP000269348">
    <property type="component" value="Segment"/>
</dbReference>
<accession>A0A2I7RUD5</accession>